<dbReference type="EMBL" id="CAADFS010000140">
    <property type="protein sequence ID" value="VFK51800.1"/>
    <property type="molecule type" value="Genomic_DNA"/>
</dbReference>
<evidence type="ECO:0000313" key="3">
    <source>
        <dbReference type="EMBL" id="VFK65238.1"/>
    </source>
</evidence>
<name>A0A451AGS8_9GAMM</name>
<dbReference type="Pfam" id="PF08937">
    <property type="entry name" value="ThsB_TIR"/>
    <property type="match status" value="1"/>
</dbReference>
<gene>
    <name evidence="2" type="ORF">BECKTC1821D_GA0114238_11409</name>
    <name evidence="3" type="ORF">BECKTC1821F_GA0114240_11732</name>
</gene>
<reference evidence="3" key="1">
    <citation type="submission" date="2019-02" db="EMBL/GenBank/DDBJ databases">
        <authorList>
            <person name="Gruber-Vodicka R. H."/>
            <person name="Seah K. B. B."/>
        </authorList>
    </citation>
    <scope>NUCLEOTIDE SEQUENCE</scope>
    <source>
        <strain evidence="2">BECK_BZ123</strain>
        <strain evidence="3">BECK_BZ126</strain>
    </source>
</reference>
<sequence length="223" mass="25871">MGRKVFVSYKHSDSNVENLRDYRDTARKYVDYLVEHRLNDEIYKGEGNENLSRFKDETIKTHLKEKIHDSSITLVLVSPGMKEPDKAESDQWIPWEISYSLKEITRADRLSHTNGLLAVVLPDSNGSYGYYITQPCSVCKSRCLNTNRLFRILRSNMFNSKNKNETKERCSACGGTSYRGSVSYIESVKWQDFLSNKDHYLNEAAKIRDDRKSYDIVREVDDG</sequence>
<feature type="domain" description="Thoeris protein ThsB TIR-like" evidence="1">
    <location>
        <begin position="6"/>
        <end position="123"/>
    </location>
</feature>
<dbReference type="EMBL" id="CAADFW010000173">
    <property type="protein sequence ID" value="VFK65238.1"/>
    <property type="molecule type" value="Genomic_DNA"/>
</dbReference>
<accession>A0A451AGS8</accession>
<proteinExistence type="predicted"/>
<organism evidence="3">
    <name type="scientific">Candidatus Kentrum sp. TC</name>
    <dbReference type="NCBI Taxonomy" id="2126339"/>
    <lineage>
        <taxon>Bacteria</taxon>
        <taxon>Pseudomonadati</taxon>
        <taxon>Pseudomonadota</taxon>
        <taxon>Gammaproteobacteria</taxon>
        <taxon>Candidatus Kentrum</taxon>
    </lineage>
</organism>
<evidence type="ECO:0000259" key="1">
    <source>
        <dbReference type="Pfam" id="PF08937"/>
    </source>
</evidence>
<evidence type="ECO:0000313" key="2">
    <source>
        <dbReference type="EMBL" id="VFK51800.1"/>
    </source>
</evidence>
<dbReference type="InterPro" id="IPR015032">
    <property type="entry name" value="ThsB__TIR-like_domain"/>
</dbReference>
<protein>
    <submittedName>
        <fullName evidence="3">MTH538 TIR-like domain (DUF1863)</fullName>
    </submittedName>
</protein>
<dbReference type="AlphaFoldDB" id="A0A451AGS8"/>